<evidence type="ECO:0000313" key="1">
    <source>
        <dbReference type="EnsemblProtists" id="PYU1_T003411"/>
    </source>
</evidence>
<reference evidence="1" key="3">
    <citation type="submission" date="2015-02" db="UniProtKB">
        <authorList>
            <consortium name="EnsemblProtists"/>
        </authorList>
    </citation>
    <scope>IDENTIFICATION</scope>
    <source>
        <strain evidence="1">DAOM BR144</strain>
    </source>
</reference>
<sequence length="100" mass="11289">MASRMWVKKKFLTFWYSASTMEKHIDDLEALVIQTEGAGCCPDEEDICATLLRSLPASFEGLVQAFRMSVMKFTYGDVISRVLAEDICQKEAGRIEEETA</sequence>
<name>K3WEM0_GLOUD</name>
<dbReference type="AlphaFoldDB" id="K3WEM0"/>
<reference evidence="2" key="2">
    <citation type="submission" date="2010-04" db="EMBL/GenBank/DDBJ databases">
        <authorList>
            <person name="Buell R."/>
            <person name="Hamilton J."/>
            <person name="Hostetler J."/>
        </authorList>
    </citation>
    <scope>NUCLEOTIDE SEQUENCE [LARGE SCALE GENOMIC DNA]</scope>
    <source>
        <strain evidence="2">DAOM:BR144</strain>
    </source>
</reference>
<accession>K3WEM0</accession>
<dbReference type="EMBL" id="GL376603">
    <property type="status" value="NOT_ANNOTATED_CDS"/>
    <property type="molecule type" value="Genomic_DNA"/>
</dbReference>
<organism evidence="1 2">
    <name type="scientific">Globisporangium ultimum (strain ATCC 200006 / CBS 805.95 / DAOM BR144)</name>
    <name type="common">Pythium ultimum</name>
    <dbReference type="NCBI Taxonomy" id="431595"/>
    <lineage>
        <taxon>Eukaryota</taxon>
        <taxon>Sar</taxon>
        <taxon>Stramenopiles</taxon>
        <taxon>Oomycota</taxon>
        <taxon>Peronosporomycetes</taxon>
        <taxon>Pythiales</taxon>
        <taxon>Pythiaceae</taxon>
        <taxon>Globisporangium</taxon>
    </lineage>
</organism>
<dbReference type="HOGENOM" id="CLU_2313607_0_0_1"/>
<dbReference type="STRING" id="431595.K3WEM0"/>
<dbReference type="eggNOG" id="KOG0017">
    <property type="taxonomic scope" value="Eukaryota"/>
</dbReference>
<protein>
    <submittedName>
        <fullName evidence="1">Uncharacterized protein</fullName>
    </submittedName>
</protein>
<dbReference type="InParanoid" id="K3WEM0"/>
<dbReference type="Proteomes" id="UP000019132">
    <property type="component" value="Unassembled WGS sequence"/>
</dbReference>
<keyword evidence="2" id="KW-1185">Reference proteome</keyword>
<dbReference type="VEuPathDB" id="FungiDB:PYU1_G003401"/>
<dbReference type="Pfam" id="PF14223">
    <property type="entry name" value="Retrotran_gag_2"/>
    <property type="match status" value="1"/>
</dbReference>
<proteinExistence type="predicted"/>
<evidence type="ECO:0000313" key="2">
    <source>
        <dbReference type="Proteomes" id="UP000019132"/>
    </source>
</evidence>
<reference evidence="2" key="1">
    <citation type="journal article" date="2010" name="Genome Biol.">
        <title>Genome sequence of the necrotrophic plant pathogen Pythium ultimum reveals original pathogenicity mechanisms and effector repertoire.</title>
        <authorList>
            <person name="Levesque C.A."/>
            <person name="Brouwer H."/>
            <person name="Cano L."/>
            <person name="Hamilton J.P."/>
            <person name="Holt C."/>
            <person name="Huitema E."/>
            <person name="Raffaele S."/>
            <person name="Robideau G.P."/>
            <person name="Thines M."/>
            <person name="Win J."/>
            <person name="Zerillo M.M."/>
            <person name="Beakes G.W."/>
            <person name="Boore J.L."/>
            <person name="Busam D."/>
            <person name="Dumas B."/>
            <person name="Ferriera S."/>
            <person name="Fuerstenberg S.I."/>
            <person name="Gachon C.M."/>
            <person name="Gaulin E."/>
            <person name="Govers F."/>
            <person name="Grenville-Briggs L."/>
            <person name="Horner N."/>
            <person name="Hostetler J."/>
            <person name="Jiang R.H."/>
            <person name="Johnson J."/>
            <person name="Krajaejun T."/>
            <person name="Lin H."/>
            <person name="Meijer H.J."/>
            <person name="Moore B."/>
            <person name="Morris P."/>
            <person name="Phuntmart V."/>
            <person name="Puiu D."/>
            <person name="Shetty J."/>
            <person name="Stajich J.E."/>
            <person name="Tripathy S."/>
            <person name="Wawra S."/>
            <person name="van West P."/>
            <person name="Whitty B.R."/>
            <person name="Coutinho P.M."/>
            <person name="Henrissat B."/>
            <person name="Martin F."/>
            <person name="Thomas P.D."/>
            <person name="Tyler B.M."/>
            <person name="De Vries R.P."/>
            <person name="Kamoun S."/>
            <person name="Yandell M."/>
            <person name="Tisserat N."/>
            <person name="Buell C.R."/>
        </authorList>
    </citation>
    <scope>NUCLEOTIDE SEQUENCE</scope>
    <source>
        <strain evidence="2">DAOM:BR144</strain>
    </source>
</reference>
<dbReference type="EnsemblProtists" id="PYU1_T003411">
    <property type="protein sequence ID" value="PYU1_T003411"/>
    <property type="gene ID" value="PYU1_G003401"/>
</dbReference>